<reference evidence="3 4" key="1">
    <citation type="journal article" date="2023" name="IMA Fungus">
        <title>Comparative genomic study of the Penicillium genus elucidates a diverse pangenome and 15 lateral gene transfer events.</title>
        <authorList>
            <person name="Petersen C."/>
            <person name="Sorensen T."/>
            <person name="Nielsen M.R."/>
            <person name="Sondergaard T.E."/>
            <person name="Sorensen J.L."/>
            <person name="Fitzpatrick D.A."/>
            <person name="Frisvad J.C."/>
            <person name="Nielsen K.L."/>
        </authorList>
    </citation>
    <scope>NUCLEOTIDE SEQUENCE [LARGE SCALE GENOMIC DNA]</scope>
    <source>
        <strain evidence="3 4">IBT 35679</strain>
    </source>
</reference>
<dbReference type="PANTHER" id="PTHR42760">
    <property type="entry name" value="SHORT-CHAIN DEHYDROGENASES/REDUCTASES FAMILY MEMBER"/>
    <property type="match status" value="1"/>
</dbReference>
<dbReference type="GO" id="GO:0006633">
    <property type="term" value="P:fatty acid biosynthetic process"/>
    <property type="evidence" value="ECO:0007669"/>
    <property type="project" value="TreeGrafter"/>
</dbReference>
<dbReference type="SUPFAM" id="SSF51735">
    <property type="entry name" value="NAD(P)-binding Rossmann-fold domains"/>
    <property type="match status" value="1"/>
</dbReference>
<dbReference type="GO" id="GO:0048038">
    <property type="term" value="F:quinone binding"/>
    <property type="evidence" value="ECO:0007669"/>
    <property type="project" value="TreeGrafter"/>
</dbReference>
<organism evidence="3 4">
    <name type="scientific">Penicillium frequentans</name>
    <dbReference type="NCBI Taxonomy" id="3151616"/>
    <lineage>
        <taxon>Eukaryota</taxon>
        <taxon>Fungi</taxon>
        <taxon>Dikarya</taxon>
        <taxon>Ascomycota</taxon>
        <taxon>Pezizomycotina</taxon>
        <taxon>Eurotiomycetes</taxon>
        <taxon>Eurotiomycetidae</taxon>
        <taxon>Eurotiales</taxon>
        <taxon>Aspergillaceae</taxon>
        <taxon>Penicillium</taxon>
    </lineage>
</organism>
<evidence type="ECO:0000313" key="3">
    <source>
        <dbReference type="EMBL" id="KAJ5525382.1"/>
    </source>
</evidence>
<dbReference type="PRINTS" id="PR00081">
    <property type="entry name" value="GDHRDH"/>
</dbReference>
<dbReference type="Pfam" id="PF00106">
    <property type="entry name" value="adh_short"/>
    <property type="match status" value="1"/>
</dbReference>
<comment type="similarity">
    <text evidence="1">Belongs to the short-chain dehydrogenases/reductases (SDR) family.</text>
</comment>
<dbReference type="Gene3D" id="3.40.50.720">
    <property type="entry name" value="NAD(P)-binding Rossmann-like Domain"/>
    <property type="match status" value="1"/>
</dbReference>
<comment type="caution">
    <text evidence="3">The sequence shown here is derived from an EMBL/GenBank/DDBJ whole genome shotgun (WGS) entry which is preliminary data.</text>
</comment>
<keyword evidence="2" id="KW-0521">NADP</keyword>
<gene>
    <name evidence="3" type="ORF">N7494_012032</name>
</gene>
<protein>
    <submittedName>
        <fullName evidence="3">NADP(+)-dependent dehydrogenase</fullName>
    </submittedName>
</protein>
<name>A0AAD6GAR4_9EURO</name>
<sequence length="292" mass="31079">MDMIAKNHHEPPLPSLTSVWHNAPYAAISPERPELSALGKTVIITGAGSGIGQATALAFARAGAAKIVLIGRNEEKLQNTQKQLDCISSVHPASVTDEAAITEIATATGPWDIMILAAGHISPKAHLREASVDEWWQNFETNVKGTMIAANAFLPTANQTHSAIVALSAGVFFPTGLLAGLSGYISSKFTLIKVIEFLAAENPNVFAAALHPGMIETDNFRASGADPSKLPMDSVNLPAEFSVWLTSPEAAFLNGRFAMANWDVDELKAKADQILSRQLLTASVNGWPFSPN</sequence>
<dbReference type="GO" id="GO:0016616">
    <property type="term" value="F:oxidoreductase activity, acting on the CH-OH group of donors, NAD or NADP as acceptor"/>
    <property type="evidence" value="ECO:0007669"/>
    <property type="project" value="TreeGrafter"/>
</dbReference>
<keyword evidence="4" id="KW-1185">Reference proteome</keyword>
<accession>A0AAD6GAR4</accession>
<dbReference type="InterPro" id="IPR036291">
    <property type="entry name" value="NAD(P)-bd_dom_sf"/>
</dbReference>
<dbReference type="EMBL" id="JAQIZZ010000008">
    <property type="protein sequence ID" value="KAJ5525382.1"/>
    <property type="molecule type" value="Genomic_DNA"/>
</dbReference>
<dbReference type="CDD" id="cd05233">
    <property type="entry name" value="SDR_c"/>
    <property type="match status" value="1"/>
</dbReference>
<evidence type="ECO:0000256" key="2">
    <source>
        <dbReference type="ARBA" id="ARBA00022857"/>
    </source>
</evidence>
<dbReference type="InterPro" id="IPR002347">
    <property type="entry name" value="SDR_fam"/>
</dbReference>
<dbReference type="AlphaFoldDB" id="A0AAD6GAR4"/>
<proteinExistence type="inferred from homology"/>
<dbReference type="PANTHER" id="PTHR42760:SF122">
    <property type="entry name" value="NAD(P)-BINDING PROTEIN"/>
    <property type="match status" value="1"/>
</dbReference>
<evidence type="ECO:0000313" key="4">
    <source>
        <dbReference type="Proteomes" id="UP001220324"/>
    </source>
</evidence>
<evidence type="ECO:0000256" key="1">
    <source>
        <dbReference type="ARBA" id="ARBA00006484"/>
    </source>
</evidence>
<dbReference type="Proteomes" id="UP001220324">
    <property type="component" value="Unassembled WGS sequence"/>
</dbReference>